<dbReference type="NCBIfam" id="NF008528">
    <property type="entry name" value="PRK11463.1-2"/>
    <property type="match status" value="1"/>
</dbReference>
<evidence type="ECO:0000256" key="2">
    <source>
        <dbReference type="SAM" id="Phobius"/>
    </source>
</evidence>
<protein>
    <submittedName>
        <fullName evidence="3">Biotin--acetyl-CoA-carboxylase ligase</fullName>
    </submittedName>
</protein>
<dbReference type="KEGG" id="osg:BST96_01305"/>
<dbReference type="STRING" id="716816.BST96_01305"/>
<name>A0A1X9N6I3_9GAMM</name>
<dbReference type="RefSeq" id="WP_085756951.1">
    <property type="nucleotide sequence ID" value="NZ_CP019343.1"/>
</dbReference>
<keyword evidence="2" id="KW-0812">Transmembrane</keyword>
<keyword evidence="2" id="KW-0472">Membrane</keyword>
<dbReference type="PANTHER" id="PTHR35335">
    <property type="entry name" value="UPF0716 PROTEIN FXSA"/>
    <property type="match status" value="1"/>
</dbReference>
<proteinExistence type="predicted"/>
<keyword evidence="2" id="KW-1133">Transmembrane helix</keyword>
<dbReference type="AlphaFoldDB" id="A0A1X9N6I3"/>
<evidence type="ECO:0000313" key="4">
    <source>
        <dbReference type="Proteomes" id="UP000193450"/>
    </source>
</evidence>
<dbReference type="Proteomes" id="UP000193450">
    <property type="component" value="Chromosome"/>
</dbReference>
<gene>
    <name evidence="3" type="ORF">BST96_01305</name>
</gene>
<keyword evidence="4" id="KW-1185">Reference proteome</keyword>
<dbReference type="GO" id="GO:0016874">
    <property type="term" value="F:ligase activity"/>
    <property type="evidence" value="ECO:0007669"/>
    <property type="project" value="UniProtKB-KW"/>
</dbReference>
<accession>A0A1X9N6I3</accession>
<dbReference type="InterPro" id="IPR007313">
    <property type="entry name" value="FxsA"/>
</dbReference>
<dbReference type="PANTHER" id="PTHR35335:SF1">
    <property type="entry name" value="UPF0716 PROTEIN FXSA"/>
    <property type="match status" value="1"/>
</dbReference>
<evidence type="ECO:0000313" key="3">
    <source>
        <dbReference type="EMBL" id="ARN72861.1"/>
    </source>
</evidence>
<evidence type="ECO:0000256" key="1">
    <source>
        <dbReference type="SAM" id="MobiDB-lite"/>
    </source>
</evidence>
<feature type="transmembrane region" description="Helical" evidence="2">
    <location>
        <begin position="26"/>
        <end position="46"/>
    </location>
</feature>
<dbReference type="Pfam" id="PF04186">
    <property type="entry name" value="FxsA"/>
    <property type="match status" value="1"/>
</dbReference>
<dbReference type="GO" id="GO:0016020">
    <property type="term" value="C:membrane"/>
    <property type="evidence" value="ECO:0007669"/>
    <property type="project" value="InterPro"/>
</dbReference>
<reference evidence="3 4" key="1">
    <citation type="submission" date="2016-11" db="EMBL/GenBank/DDBJ databases">
        <title>Trade-off between light-utilization and light-protection in marine flavobacteria.</title>
        <authorList>
            <person name="Kumagai Y."/>
        </authorList>
    </citation>
    <scope>NUCLEOTIDE SEQUENCE [LARGE SCALE GENOMIC DNA]</scope>
    <source>
        <strain evidence="3 4">NBRC 107125</strain>
    </source>
</reference>
<feature type="transmembrane region" description="Helical" evidence="2">
    <location>
        <begin position="66"/>
        <end position="87"/>
    </location>
</feature>
<keyword evidence="3" id="KW-0436">Ligase</keyword>
<dbReference type="EMBL" id="CP019343">
    <property type="protein sequence ID" value="ARN72861.1"/>
    <property type="molecule type" value="Genomic_DNA"/>
</dbReference>
<sequence length="160" mass="17431">MRFFLLLFITIPIVEMWVLIEVGSEIGALSTIFLVFLTAAIGLALLRQQGVNTLLRVNQRMEQGQLPAGEILEGVMLAVGGALLLTPGFITDAIGFACLLPFSRQLLVALLLRQGVVMASYGRNANFDASFRSSETLRASRARPGEQSGSVIEGEYERED</sequence>
<feature type="region of interest" description="Disordered" evidence="1">
    <location>
        <begin position="138"/>
        <end position="160"/>
    </location>
</feature>
<dbReference type="OrthoDB" id="9792788at2"/>
<organism evidence="3 4">
    <name type="scientific">Oceanicoccus sagamiensis</name>
    <dbReference type="NCBI Taxonomy" id="716816"/>
    <lineage>
        <taxon>Bacteria</taxon>
        <taxon>Pseudomonadati</taxon>
        <taxon>Pseudomonadota</taxon>
        <taxon>Gammaproteobacteria</taxon>
        <taxon>Cellvibrionales</taxon>
        <taxon>Spongiibacteraceae</taxon>
        <taxon>Oceanicoccus</taxon>
    </lineage>
</organism>